<evidence type="ECO:0000256" key="2">
    <source>
        <dbReference type="ARBA" id="ARBA00009884"/>
    </source>
</evidence>
<accession>A0AAD4CBB4</accession>
<dbReference type="PIRSF" id="PIRSF005715">
    <property type="entry name" value="VPS45_Sec1"/>
    <property type="match status" value="1"/>
</dbReference>
<dbReference type="FunFam" id="3.90.830.10:FF:000002">
    <property type="entry name" value="Vacuolar protein sorting-associated protein 45"/>
    <property type="match status" value="1"/>
</dbReference>
<reference evidence="7" key="1">
    <citation type="journal article" date="2019" name="Beilstein J. Org. Chem.">
        <title>Nanangenines: drimane sesquiterpenoids as the dominant metabolite cohort of a novel Australian fungus, Aspergillus nanangensis.</title>
        <authorList>
            <person name="Lacey H.J."/>
            <person name="Gilchrist C.L.M."/>
            <person name="Crombie A."/>
            <person name="Kalaitzis J.A."/>
            <person name="Vuong D."/>
            <person name="Rutledge P.J."/>
            <person name="Turner P."/>
            <person name="Pitt J.I."/>
            <person name="Lacey E."/>
            <person name="Chooi Y.H."/>
            <person name="Piggott A.M."/>
        </authorList>
    </citation>
    <scope>NUCLEOTIDE SEQUENCE</scope>
    <source>
        <strain evidence="7">MST-FP2251</strain>
    </source>
</reference>
<dbReference type="AlphaFoldDB" id="A0AAD4CBB4"/>
<evidence type="ECO:0000256" key="5">
    <source>
        <dbReference type="ARBA" id="ARBA00023136"/>
    </source>
</evidence>
<comment type="similarity">
    <text evidence="2">Belongs to the STXBP/unc-18/SEC1 family.</text>
</comment>
<dbReference type="Gene3D" id="3.90.830.10">
    <property type="entry name" value="Syntaxin Binding Protein 1, Chain A, domain 2"/>
    <property type="match status" value="1"/>
</dbReference>
<dbReference type="Proteomes" id="UP001194746">
    <property type="component" value="Unassembled WGS sequence"/>
</dbReference>
<protein>
    <recommendedName>
        <fullName evidence="6">Vacuolar protein sorting-associated protein 45</fullName>
    </recommendedName>
</protein>
<dbReference type="Pfam" id="PF00995">
    <property type="entry name" value="Sec1"/>
    <property type="match status" value="1"/>
</dbReference>
<keyword evidence="8" id="KW-1185">Reference proteome</keyword>
<dbReference type="InterPro" id="IPR036045">
    <property type="entry name" value="Sec1-like_sf"/>
</dbReference>
<keyword evidence="4" id="KW-0653">Protein transport</keyword>
<comment type="subcellular location">
    <subcellularLocation>
        <location evidence="1">Endomembrane system</location>
        <topology evidence="1">Peripheral membrane protein</topology>
    </subcellularLocation>
</comment>
<evidence type="ECO:0000256" key="1">
    <source>
        <dbReference type="ARBA" id="ARBA00004184"/>
    </source>
</evidence>
<dbReference type="InterPro" id="IPR027482">
    <property type="entry name" value="Sec1-like_dom2"/>
</dbReference>
<dbReference type="Gene3D" id="3.40.50.2060">
    <property type="match status" value="1"/>
</dbReference>
<comment type="caution">
    <text evidence="7">The sequence shown here is derived from an EMBL/GenBank/DDBJ whole genome shotgun (WGS) entry which is preliminary data.</text>
</comment>
<dbReference type="InterPro" id="IPR043127">
    <property type="entry name" value="Sec-1-like_dom3a"/>
</dbReference>
<sequence length="594" mass="66864">MDVVAAVSGYISKMVTTGDPSAPGSSSSTKMKILLLDSETVPIVSTAITQSALLNHEVYLIDRLDNAAREKMRHLRCLCFVRPSPTSIQFLIDELREPKYGEYYIYLSNILRKSSLERLAEADSHEVVRAVQEHFADFLVVNPDLCCLNLGFPNQRLWSHSPDLWNPDALQRATEGVIAMLLALKKNPMIRYEKNSLLAKKLATEVRYQLTQEEQLFNFRKTDTSPILLILDRRDDPITPLLTQWAYQAMVHELLGINNGRVDLRDVPEIRPELRDIVLSQDQDPFFKKNMYQNFGDLGQNIKEYVEQYQVKTQNTMNIESIADMKRFVEDYPEFRKLAGNVSKHVTLVGELSRRVGEHDLLDVSELEQSLACNDNHANDLKTLQRIIQLSTVPAENKLRLVTLYALRYEKQPSNALSVLLDLMITAGNVPSYKVNIIPKLLAYHHSLQAPPVAGGFSDLFESTSFFGGAKDRFKGLKGVENVYTQHSPRLEATLQNLIKGRLKELQYPFLEGGGHIRDKPQDIIIFMVGGATYEEAKMVAQVNASSPGVRVVLGATTIHNSTSFLEEVDDAVSGWPEPGPASAAGRLRREIAR</sequence>
<evidence type="ECO:0000256" key="6">
    <source>
        <dbReference type="ARBA" id="ARBA00073001"/>
    </source>
</evidence>
<evidence type="ECO:0000313" key="7">
    <source>
        <dbReference type="EMBL" id="KAF9883309.1"/>
    </source>
</evidence>
<dbReference type="PANTHER" id="PTHR11679">
    <property type="entry name" value="VESICLE PROTEIN SORTING-ASSOCIATED"/>
    <property type="match status" value="1"/>
</dbReference>
<evidence type="ECO:0000313" key="8">
    <source>
        <dbReference type="Proteomes" id="UP001194746"/>
    </source>
</evidence>
<organism evidence="7 8">
    <name type="scientific">Aspergillus nanangensis</name>
    <dbReference type="NCBI Taxonomy" id="2582783"/>
    <lineage>
        <taxon>Eukaryota</taxon>
        <taxon>Fungi</taxon>
        <taxon>Dikarya</taxon>
        <taxon>Ascomycota</taxon>
        <taxon>Pezizomycotina</taxon>
        <taxon>Eurotiomycetes</taxon>
        <taxon>Eurotiomycetidae</taxon>
        <taxon>Eurotiales</taxon>
        <taxon>Aspergillaceae</taxon>
        <taxon>Aspergillus</taxon>
        <taxon>Aspergillus subgen. Circumdati</taxon>
    </lineage>
</organism>
<dbReference type="GO" id="GO:0012505">
    <property type="term" value="C:endomembrane system"/>
    <property type="evidence" value="ECO:0007669"/>
    <property type="project" value="UniProtKB-SubCell"/>
</dbReference>
<dbReference type="EMBL" id="VCAU01000171">
    <property type="protein sequence ID" value="KAF9883309.1"/>
    <property type="molecule type" value="Genomic_DNA"/>
</dbReference>
<dbReference type="SUPFAM" id="SSF56815">
    <property type="entry name" value="Sec1/munc18-like (SM) proteins"/>
    <property type="match status" value="1"/>
</dbReference>
<dbReference type="Gene3D" id="1.25.40.60">
    <property type="match status" value="1"/>
</dbReference>
<dbReference type="GO" id="GO:0016192">
    <property type="term" value="P:vesicle-mediated transport"/>
    <property type="evidence" value="ECO:0007669"/>
    <property type="project" value="InterPro"/>
</dbReference>
<dbReference type="InterPro" id="IPR043154">
    <property type="entry name" value="Sec-1-like_dom1"/>
</dbReference>
<keyword evidence="5" id="KW-0472">Membrane</keyword>
<dbReference type="Gene3D" id="3.40.50.1910">
    <property type="match status" value="1"/>
</dbReference>
<keyword evidence="3" id="KW-0813">Transport</keyword>
<reference evidence="7" key="2">
    <citation type="submission" date="2020-02" db="EMBL/GenBank/DDBJ databases">
        <authorList>
            <person name="Gilchrist C.L.M."/>
            <person name="Chooi Y.-H."/>
        </authorList>
    </citation>
    <scope>NUCLEOTIDE SEQUENCE</scope>
    <source>
        <strain evidence="7">MST-FP2251</strain>
    </source>
</reference>
<proteinExistence type="inferred from homology"/>
<name>A0AAD4CBB4_ASPNN</name>
<evidence type="ECO:0000256" key="3">
    <source>
        <dbReference type="ARBA" id="ARBA00022448"/>
    </source>
</evidence>
<evidence type="ECO:0000256" key="4">
    <source>
        <dbReference type="ARBA" id="ARBA00022927"/>
    </source>
</evidence>
<dbReference type="GO" id="GO:0031410">
    <property type="term" value="C:cytoplasmic vesicle"/>
    <property type="evidence" value="ECO:0007669"/>
    <property type="project" value="UniProtKB-ARBA"/>
</dbReference>
<gene>
    <name evidence="7" type="primary">VPS45</name>
    <name evidence="7" type="ORF">FE257_003767</name>
</gene>
<dbReference type="InterPro" id="IPR001619">
    <property type="entry name" value="Sec1-like"/>
</dbReference>
<dbReference type="GO" id="GO:0015031">
    <property type="term" value="P:protein transport"/>
    <property type="evidence" value="ECO:0007669"/>
    <property type="project" value="UniProtKB-KW"/>
</dbReference>